<sequence>MKIANLILILGLMMSFSSKASLITFSSDSSSYSTGDLIELEVFINKANPAIDFLEIVWEFDSSLFEFEMLTITDSVFDNSYFDDAFASGDELLLQLGLFADWDSFLGTSFTLGTFSFIALEDGVSSPELLLTEVLAQNIDFEEINAKAVPAPSSLAIFCIAGIVLVRTRMI</sequence>
<dbReference type="EMBL" id="BAEM01000063">
    <property type="protein sequence ID" value="GAC12650.1"/>
    <property type="molecule type" value="Genomic_DNA"/>
</dbReference>
<dbReference type="RefSeq" id="WP_007992388.1">
    <property type="nucleotide sequence ID" value="NZ_BAEM01000063.1"/>
</dbReference>
<comment type="caution">
    <text evidence="2">The sequence shown here is derived from an EMBL/GenBank/DDBJ whole genome shotgun (WGS) entry which is preliminary data.</text>
</comment>
<evidence type="ECO:0000256" key="1">
    <source>
        <dbReference type="SAM" id="SignalP"/>
    </source>
</evidence>
<evidence type="ECO:0000313" key="3">
    <source>
        <dbReference type="Proteomes" id="UP000006320"/>
    </source>
</evidence>
<protein>
    <recommendedName>
        <fullName evidence="4">Cohesin domain-containing protein</fullName>
    </recommendedName>
</protein>
<keyword evidence="1" id="KW-0732">Signal</keyword>
<feature type="signal peptide" evidence="1">
    <location>
        <begin position="1"/>
        <end position="20"/>
    </location>
</feature>
<proteinExistence type="predicted"/>
<dbReference type="AlphaFoldDB" id="A0AAV3V7W0"/>
<evidence type="ECO:0008006" key="4">
    <source>
        <dbReference type="Google" id="ProtNLM"/>
    </source>
</evidence>
<feature type="chain" id="PRO_5043483895" description="Cohesin domain-containing protein" evidence="1">
    <location>
        <begin position="21"/>
        <end position="171"/>
    </location>
</feature>
<organism evidence="2 3">
    <name type="scientific">Paraglaciecola chathamensis S18K6</name>
    <dbReference type="NCBI Taxonomy" id="1127672"/>
    <lineage>
        <taxon>Bacteria</taxon>
        <taxon>Pseudomonadati</taxon>
        <taxon>Pseudomonadota</taxon>
        <taxon>Gammaproteobacteria</taxon>
        <taxon>Alteromonadales</taxon>
        <taxon>Alteromonadaceae</taxon>
        <taxon>Paraglaciecola</taxon>
    </lineage>
</organism>
<dbReference type="Proteomes" id="UP000006320">
    <property type="component" value="Unassembled WGS sequence"/>
</dbReference>
<accession>A0AAV3V7W0</accession>
<evidence type="ECO:0000313" key="2">
    <source>
        <dbReference type="EMBL" id="GAC12650.1"/>
    </source>
</evidence>
<gene>
    <name evidence="2" type="ORF">GCHA_4733</name>
</gene>
<name>A0AAV3V7W0_9ALTE</name>
<reference evidence="2 3" key="1">
    <citation type="journal article" date="2017" name="Antonie Van Leeuwenhoek">
        <title>Rhizobium rhizosphaerae sp. nov., a novel species isolated from rice rhizosphere.</title>
        <authorList>
            <person name="Zhao J.J."/>
            <person name="Zhang J."/>
            <person name="Zhang R.J."/>
            <person name="Zhang C.W."/>
            <person name="Yin H.Q."/>
            <person name="Zhang X.X."/>
        </authorList>
    </citation>
    <scope>NUCLEOTIDE SEQUENCE [LARGE SCALE GENOMIC DNA]</scope>
    <source>
        <strain evidence="2 3">S18K6</strain>
    </source>
</reference>